<dbReference type="AlphaFoldDB" id="F8PEG2"/>
<dbReference type="RefSeq" id="XP_007324774.1">
    <property type="nucleotide sequence ID" value="XM_007324712.1"/>
</dbReference>
<dbReference type="EMBL" id="GL945448">
    <property type="protein sequence ID" value="EGO18494.1"/>
    <property type="molecule type" value="Genomic_DNA"/>
</dbReference>
<reference evidence="1" key="1">
    <citation type="submission" date="2011-04" db="EMBL/GenBank/DDBJ databases">
        <title>Evolution of plant cell wall degrading machinery underlies the functional diversity of forest fungi.</title>
        <authorList>
            <consortium name="US DOE Joint Genome Institute (JGI-PGF)"/>
            <person name="Eastwood D.C."/>
            <person name="Floudas D."/>
            <person name="Binder M."/>
            <person name="Majcherczyk A."/>
            <person name="Schneider P."/>
            <person name="Aerts A."/>
            <person name="Asiegbu F.O."/>
            <person name="Baker S.E."/>
            <person name="Barry K."/>
            <person name="Bendiksby M."/>
            <person name="Blumentritt M."/>
            <person name="Coutinho P.M."/>
            <person name="Cullen D."/>
            <person name="Cullen D."/>
            <person name="Gathman A."/>
            <person name="Goodell B."/>
            <person name="Henrissat B."/>
            <person name="Ihrmark K."/>
            <person name="Kauserud H."/>
            <person name="Kohler A."/>
            <person name="LaButti K."/>
            <person name="Lapidus A."/>
            <person name="Lavin J.L."/>
            <person name="Lee Y.-H."/>
            <person name="Lindquist E."/>
            <person name="Lilly W."/>
            <person name="Lucas S."/>
            <person name="Morin E."/>
            <person name="Murat C."/>
            <person name="Oguiza J.A."/>
            <person name="Park J."/>
            <person name="Pisabarro A.G."/>
            <person name="Riley R."/>
            <person name="Rosling A."/>
            <person name="Salamov A."/>
            <person name="Schmidt O."/>
            <person name="Schmutz J."/>
            <person name="Skrede I."/>
            <person name="Stenlid J."/>
            <person name="Wiebenga A."/>
            <person name="Xie X."/>
            <person name="Kues U."/>
            <person name="Hibbett D.S."/>
            <person name="Hoffmeister D."/>
            <person name="Hogberg N."/>
            <person name="Martin F."/>
            <person name="Grigoriev I.V."/>
            <person name="Watkinson S.C."/>
        </authorList>
    </citation>
    <scope>NUCLEOTIDE SEQUENCE</scope>
    <source>
        <strain evidence="1">S7.9</strain>
    </source>
</reference>
<proteinExistence type="predicted"/>
<evidence type="ECO:0000313" key="1">
    <source>
        <dbReference type="EMBL" id="EGO18494.1"/>
    </source>
</evidence>
<accession>F8PEG2</accession>
<dbReference type="Proteomes" id="UP000008064">
    <property type="component" value="Unassembled WGS sequence"/>
</dbReference>
<gene>
    <name evidence="1" type="ORF">SERLADRAFT_412209</name>
</gene>
<sequence>MTIECTKALTGSQATFKKPQAPNMYNAIVHAKSLEVNADLPVGEKKRLQEIQSLAKVKQGPEGLCKDKQEEMRNLLLEHCEIKSSGVCFNNAAAAHDLMCTSDRIGRELDNLALRTGSYGCFFLTQGHINNLGAATWYGSDNSLNFWEDVIGRDPDEIAQLFEQWGCSRNQMCKGLQDWPSQGSGLNN</sequence>
<dbReference type="OrthoDB" id="2664589at2759"/>
<name>F8PEG2_SERL9</name>
<dbReference type="KEGG" id="sla:SERLADRAFT_412209"/>
<protein>
    <submittedName>
        <fullName evidence="1">Uncharacterized protein</fullName>
    </submittedName>
</protein>
<dbReference type="GeneID" id="18813020"/>
<organism>
    <name type="scientific">Serpula lacrymans var. lacrymans (strain S7.9)</name>
    <name type="common">Dry rot fungus</name>
    <dbReference type="NCBI Taxonomy" id="578457"/>
    <lineage>
        <taxon>Eukaryota</taxon>
        <taxon>Fungi</taxon>
        <taxon>Dikarya</taxon>
        <taxon>Basidiomycota</taxon>
        <taxon>Agaricomycotina</taxon>
        <taxon>Agaricomycetes</taxon>
        <taxon>Agaricomycetidae</taxon>
        <taxon>Boletales</taxon>
        <taxon>Coniophorineae</taxon>
        <taxon>Serpulaceae</taxon>
        <taxon>Serpula</taxon>
    </lineage>
</organism>
<dbReference type="HOGENOM" id="CLU_035160_2_0_1"/>